<evidence type="ECO:0000259" key="1">
    <source>
        <dbReference type="Pfam" id="PF11716"/>
    </source>
</evidence>
<dbReference type="Pfam" id="PF11716">
    <property type="entry name" value="MDMPI_N"/>
    <property type="match status" value="1"/>
</dbReference>
<dbReference type="InterPro" id="IPR034660">
    <property type="entry name" value="DinB/YfiT-like"/>
</dbReference>
<name>A0ABW3MME9_9PSEU</name>
<dbReference type="SUPFAM" id="SSF109854">
    <property type="entry name" value="DinB/YfiT-like putative metalloenzymes"/>
    <property type="match status" value="1"/>
</dbReference>
<keyword evidence="2" id="KW-0413">Isomerase</keyword>
<reference evidence="3" key="1">
    <citation type="journal article" date="2019" name="Int. J. Syst. Evol. Microbiol.">
        <title>The Global Catalogue of Microorganisms (GCM) 10K type strain sequencing project: providing services to taxonomists for standard genome sequencing and annotation.</title>
        <authorList>
            <consortium name="The Broad Institute Genomics Platform"/>
            <consortium name="The Broad Institute Genome Sequencing Center for Infectious Disease"/>
            <person name="Wu L."/>
            <person name="Ma J."/>
        </authorList>
    </citation>
    <scope>NUCLEOTIDE SEQUENCE [LARGE SCALE GENOMIC DNA]</scope>
    <source>
        <strain evidence="3">JCM 31486</strain>
    </source>
</reference>
<evidence type="ECO:0000313" key="3">
    <source>
        <dbReference type="Proteomes" id="UP001597045"/>
    </source>
</evidence>
<dbReference type="GO" id="GO:0016853">
    <property type="term" value="F:isomerase activity"/>
    <property type="evidence" value="ECO:0007669"/>
    <property type="project" value="UniProtKB-KW"/>
</dbReference>
<accession>A0ABW3MME9</accession>
<sequence>MEGLLLRLSALDADAENAVRVISFFDRLVATHATLPQVISQATTPVADMVRGVTPDQLRLPTPCPDFDVRRLLNHLLYWGPSLEGAARKVLVPPPDTPEAERELP</sequence>
<dbReference type="Proteomes" id="UP001597045">
    <property type="component" value="Unassembled WGS sequence"/>
</dbReference>
<dbReference type="EMBL" id="JBHTIS010003878">
    <property type="protein sequence ID" value="MFD1051798.1"/>
    <property type="molecule type" value="Genomic_DNA"/>
</dbReference>
<proteinExistence type="predicted"/>
<comment type="caution">
    <text evidence="2">The sequence shown here is derived from an EMBL/GenBank/DDBJ whole genome shotgun (WGS) entry which is preliminary data.</text>
</comment>
<evidence type="ECO:0000313" key="2">
    <source>
        <dbReference type="EMBL" id="MFD1051798.1"/>
    </source>
</evidence>
<keyword evidence="3" id="KW-1185">Reference proteome</keyword>
<protein>
    <submittedName>
        <fullName evidence="2">Maleylpyruvate isomerase N-terminal domain-containing protein</fullName>
    </submittedName>
</protein>
<gene>
    <name evidence="2" type="ORF">ACFQ1S_42700</name>
</gene>
<organism evidence="2 3">
    <name type="scientific">Kibdelosporangium lantanae</name>
    <dbReference type="NCBI Taxonomy" id="1497396"/>
    <lineage>
        <taxon>Bacteria</taxon>
        <taxon>Bacillati</taxon>
        <taxon>Actinomycetota</taxon>
        <taxon>Actinomycetes</taxon>
        <taxon>Pseudonocardiales</taxon>
        <taxon>Pseudonocardiaceae</taxon>
        <taxon>Kibdelosporangium</taxon>
    </lineage>
</organism>
<dbReference type="InterPro" id="IPR024344">
    <property type="entry name" value="MDMPI_metal-binding"/>
</dbReference>
<feature type="domain" description="Mycothiol-dependent maleylpyruvate isomerase metal-binding" evidence="1">
    <location>
        <begin position="41"/>
        <end position="101"/>
    </location>
</feature>
<feature type="non-terminal residue" evidence="2">
    <location>
        <position position="105"/>
    </location>
</feature>
<dbReference type="Gene3D" id="1.20.120.450">
    <property type="entry name" value="dinb family like domain"/>
    <property type="match status" value="1"/>
</dbReference>